<dbReference type="Pfam" id="PF13857">
    <property type="entry name" value="Ank_5"/>
    <property type="match status" value="1"/>
</dbReference>
<sequence>MRLINTDTLLVEEFMGDYHGRYAILSHTWEKDEVSFQDMTLIANDQSPDSDKTKTKAGYQKVAAFAKAAAADGFSRVWVDTCCIDKSSSAELSEAINSMFRWYSKASRCYVYLADVPDGWEASLPHAFEHHDHGGALLTVDIPAHLRRMPWPVRGAVDHSFYQSRWFTRGWTLQELLAPVDVVFYSSAWTRGPTKTDLIEHLGRITGIPHAALETGDCSAVSIADRMRWALARETTRVEDTAYCLLGIFDVNMPMLYGEGEKAFLRLQEEICRSSDDHSLFAWRQKPVGDEWSLSRSNSDQDPSGGAFSVYRGLFAKSPEEFSVPSVSLAPVDADGFVPPMGSTSLGFNAMFPLIPVSEISIMNGVVPAVDSVDAENEFLAVLHAKTLLSWHRPGVRSLPGHRVAILVKALLPNASTRQFVRVRPSIVYTLTGRTKSTLPAPMSLYFRHAIRIPTNHVSRRWAGFVVDVSYRAVPARFGVWSPHGVWKSKADLISTPANLAKTNGVAAVVFSIDPAIPFVAFLGRSPRDGSPVFWLLKEKVEEPAKFDFSRISRMEGVKVGDDPPQRVLRFLYSPQSGSTVVLYFTLSWLPRLVDDMLDRDLAALALTNHRLNAIVEPILYKFGARGDVGVPLKWAAENGLAGTLRKALAAGAHPSHDFVEEISRAEWRSLVAAEKKKMARLNDNDEAEDWSSNIRFDRADQTRARHHAARHPMVIEMDESYPLDEEAQLYGTSIVEYYDDYDGYGDYDDYDDYDDMDDNPETGLNPREMEELETGAVGWTAPTYDSTYVGYADGDPRLPLNRSHTPLHIAAQKGHNHVIEILLDNGADVDASSQWFLCGCQSRDTLWESVQYSADDVLMAMDWTPLHVAMCSSHPVTAKLLISRGATQVSYSDGILPFHDAAAFGLVDVLRLLVEKLGPAKIDAPDDNGMTPLYYACADRRWDSTVPLLLEYGADINVLIPLDFDDWDISTTMFGEACRLGRFEDALKLLDLGADMGCGIEFKPQPDCEGTRAVLPLLHVCCLIPIEVELQAPHPDHGTVNMDGETPWHWRTTLITKLLTAGAPIDGKWDDGKAETPLIVAAKHGTLPALNVLLRAGADIHARDSDGQNALMAAVAVQYWHLPQTEQGEGYFGFQPTARLMTMPKISVERLSLVVRRLLDAGTRVNDQDTMGRTVLHLFFPPSTCQQVVHRESDSRWGNLLRLLLAHGADPLLKDNEGRSAFDYAFRGRFLAGCEILIRHRGGRIIANLPPNELWEMFVELAEDPSFDPFYTRQQLLDLALDLDATKRILSDKEVLKRLLRAAGGTGSYLSYQRYAAECLSSRGHQAMILDLQDKLAIFDLAVKSGSAPIARRLIEDGVDSNTTNDAGESILFQVLKQQHTRSTQLDDLIKYLVASGANIHLPSPNAAGVTPLGLLFSRGAALLPLKMVEWMLNMQPLRGNPQAAEALYLHHAVSLEGKYSPHISPEPFSGLGRIPNHHVIERLLAAGADRNALDYNGDTPLSLFLGQLTRQRTMVGAFCSLINPLSRGVDINQKNAQSFSAADYLEDLLDVDYLHHRSAVLGRMALERILDLEDLEGGRRKLIWHPVADY</sequence>
<dbReference type="PANTHER" id="PTHR10622:SF10">
    <property type="entry name" value="HET DOMAIN-CONTAINING PROTEIN"/>
    <property type="match status" value="1"/>
</dbReference>
<dbReference type="InterPro" id="IPR002110">
    <property type="entry name" value="Ankyrin_rpt"/>
</dbReference>
<dbReference type="Proteomes" id="UP001270362">
    <property type="component" value="Unassembled WGS sequence"/>
</dbReference>
<feature type="repeat" description="ANK" evidence="1">
    <location>
        <begin position="1074"/>
        <end position="1106"/>
    </location>
</feature>
<dbReference type="InterPro" id="IPR058525">
    <property type="entry name" value="DUF8212"/>
</dbReference>
<dbReference type="PANTHER" id="PTHR10622">
    <property type="entry name" value="HET DOMAIN-CONTAINING PROTEIN"/>
    <property type="match status" value="1"/>
</dbReference>
<dbReference type="Pfam" id="PF26640">
    <property type="entry name" value="DUF8212"/>
    <property type="match status" value="1"/>
</dbReference>
<evidence type="ECO:0000256" key="1">
    <source>
        <dbReference type="PROSITE-ProRule" id="PRU00023"/>
    </source>
</evidence>
<evidence type="ECO:0000313" key="5">
    <source>
        <dbReference type="Proteomes" id="UP001270362"/>
    </source>
</evidence>
<comment type="caution">
    <text evidence="4">The sequence shown here is derived from an EMBL/GenBank/DDBJ whole genome shotgun (WGS) entry which is preliminary data.</text>
</comment>
<reference evidence="4" key="2">
    <citation type="submission" date="2023-06" db="EMBL/GenBank/DDBJ databases">
        <authorList>
            <consortium name="Lawrence Berkeley National Laboratory"/>
            <person name="Haridas S."/>
            <person name="Hensen N."/>
            <person name="Bonometti L."/>
            <person name="Westerberg I."/>
            <person name="Brannstrom I.O."/>
            <person name="Guillou S."/>
            <person name="Cros-Aarteil S."/>
            <person name="Calhoun S."/>
            <person name="Kuo A."/>
            <person name="Mondo S."/>
            <person name="Pangilinan J."/>
            <person name="Riley R."/>
            <person name="Labutti K."/>
            <person name="Andreopoulos B."/>
            <person name="Lipzen A."/>
            <person name="Chen C."/>
            <person name="Yanf M."/>
            <person name="Daum C."/>
            <person name="Ng V."/>
            <person name="Clum A."/>
            <person name="Steindorff A."/>
            <person name="Ohm R."/>
            <person name="Martin F."/>
            <person name="Silar P."/>
            <person name="Natvig D."/>
            <person name="Lalanne C."/>
            <person name="Gautier V."/>
            <person name="Ament-Velasquez S.L."/>
            <person name="Kruys A."/>
            <person name="Hutchinson M.I."/>
            <person name="Powell A.J."/>
            <person name="Barry K."/>
            <person name="Miller A.N."/>
            <person name="Grigoriev I.V."/>
            <person name="Debuchy R."/>
            <person name="Gladieux P."/>
            <person name="Thoren M.H."/>
            <person name="Johannesson H."/>
        </authorList>
    </citation>
    <scope>NUCLEOTIDE SEQUENCE</scope>
    <source>
        <strain evidence="4">CBS 314.62</strain>
    </source>
</reference>
<dbReference type="PROSITE" id="PS50088">
    <property type="entry name" value="ANK_REPEAT"/>
    <property type="match status" value="3"/>
</dbReference>
<feature type="domain" description="DUF8212" evidence="3">
    <location>
        <begin position="262"/>
        <end position="386"/>
    </location>
</feature>
<dbReference type="SMART" id="SM00248">
    <property type="entry name" value="ANK"/>
    <property type="match status" value="8"/>
</dbReference>
<feature type="domain" description="Heterokaryon incompatibility" evidence="2">
    <location>
        <begin position="22"/>
        <end position="175"/>
    </location>
</feature>
<proteinExistence type="predicted"/>
<evidence type="ECO:0000259" key="2">
    <source>
        <dbReference type="Pfam" id="PF06985"/>
    </source>
</evidence>
<dbReference type="SUPFAM" id="SSF48403">
    <property type="entry name" value="Ankyrin repeat"/>
    <property type="match status" value="3"/>
</dbReference>
<dbReference type="InterPro" id="IPR010730">
    <property type="entry name" value="HET"/>
</dbReference>
<dbReference type="PRINTS" id="PR01415">
    <property type="entry name" value="ANKYRIN"/>
</dbReference>
<name>A0AAE0XB50_9PEZI</name>
<feature type="repeat" description="ANK" evidence="1">
    <location>
        <begin position="803"/>
        <end position="835"/>
    </location>
</feature>
<dbReference type="PROSITE" id="PS50297">
    <property type="entry name" value="ANK_REP_REGION"/>
    <property type="match status" value="3"/>
</dbReference>
<evidence type="ECO:0000259" key="3">
    <source>
        <dbReference type="Pfam" id="PF26640"/>
    </source>
</evidence>
<dbReference type="Pfam" id="PF12796">
    <property type="entry name" value="Ank_2"/>
    <property type="match status" value="2"/>
</dbReference>
<keyword evidence="1" id="KW-0040">ANK repeat</keyword>
<dbReference type="InterPro" id="IPR036770">
    <property type="entry name" value="Ankyrin_rpt-contain_sf"/>
</dbReference>
<accession>A0AAE0XB50</accession>
<dbReference type="EMBL" id="JAULSO010000002">
    <property type="protein sequence ID" value="KAK3689198.1"/>
    <property type="molecule type" value="Genomic_DNA"/>
</dbReference>
<dbReference type="Pfam" id="PF06985">
    <property type="entry name" value="HET"/>
    <property type="match status" value="1"/>
</dbReference>
<gene>
    <name evidence="4" type="ORF">B0T22DRAFT_480415</name>
</gene>
<evidence type="ECO:0008006" key="6">
    <source>
        <dbReference type="Google" id="ProtNLM"/>
    </source>
</evidence>
<dbReference type="Gene3D" id="1.25.40.20">
    <property type="entry name" value="Ankyrin repeat-containing domain"/>
    <property type="match status" value="4"/>
</dbReference>
<reference evidence="4" key="1">
    <citation type="journal article" date="2023" name="Mol. Phylogenet. Evol.">
        <title>Genome-scale phylogeny and comparative genomics of the fungal order Sordariales.</title>
        <authorList>
            <person name="Hensen N."/>
            <person name="Bonometti L."/>
            <person name="Westerberg I."/>
            <person name="Brannstrom I.O."/>
            <person name="Guillou S."/>
            <person name="Cros-Aarteil S."/>
            <person name="Calhoun S."/>
            <person name="Haridas S."/>
            <person name="Kuo A."/>
            <person name="Mondo S."/>
            <person name="Pangilinan J."/>
            <person name="Riley R."/>
            <person name="LaButti K."/>
            <person name="Andreopoulos B."/>
            <person name="Lipzen A."/>
            <person name="Chen C."/>
            <person name="Yan M."/>
            <person name="Daum C."/>
            <person name="Ng V."/>
            <person name="Clum A."/>
            <person name="Steindorff A."/>
            <person name="Ohm R.A."/>
            <person name="Martin F."/>
            <person name="Silar P."/>
            <person name="Natvig D.O."/>
            <person name="Lalanne C."/>
            <person name="Gautier V."/>
            <person name="Ament-Velasquez S.L."/>
            <person name="Kruys A."/>
            <person name="Hutchinson M.I."/>
            <person name="Powell A.J."/>
            <person name="Barry K."/>
            <person name="Miller A.N."/>
            <person name="Grigoriev I.V."/>
            <person name="Debuchy R."/>
            <person name="Gladieux P."/>
            <person name="Hiltunen Thoren M."/>
            <person name="Johannesson H."/>
        </authorList>
    </citation>
    <scope>NUCLEOTIDE SEQUENCE</scope>
    <source>
        <strain evidence="4">CBS 314.62</strain>
    </source>
</reference>
<protein>
    <recommendedName>
        <fullName evidence="6">Heterokaryon incompatibility domain-containing protein</fullName>
    </recommendedName>
</protein>
<keyword evidence="5" id="KW-1185">Reference proteome</keyword>
<feature type="repeat" description="ANK" evidence="1">
    <location>
        <begin position="929"/>
        <end position="959"/>
    </location>
</feature>
<evidence type="ECO:0000313" key="4">
    <source>
        <dbReference type="EMBL" id="KAK3689198.1"/>
    </source>
</evidence>
<organism evidence="4 5">
    <name type="scientific">Podospora appendiculata</name>
    <dbReference type="NCBI Taxonomy" id="314037"/>
    <lineage>
        <taxon>Eukaryota</taxon>
        <taxon>Fungi</taxon>
        <taxon>Dikarya</taxon>
        <taxon>Ascomycota</taxon>
        <taxon>Pezizomycotina</taxon>
        <taxon>Sordariomycetes</taxon>
        <taxon>Sordariomycetidae</taxon>
        <taxon>Sordariales</taxon>
        <taxon>Podosporaceae</taxon>
        <taxon>Podospora</taxon>
    </lineage>
</organism>